<dbReference type="GO" id="GO:0019825">
    <property type="term" value="F:oxygen binding"/>
    <property type="evidence" value="ECO:0007669"/>
    <property type="project" value="InterPro"/>
</dbReference>
<dbReference type="InterPro" id="IPR012292">
    <property type="entry name" value="Globin/Proto"/>
</dbReference>
<dbReference type="InterPro" id="IPR044203">
    <property type="entry name" value="GlbO/GLB3-like"/>
</dbReference>
<evidence type="ECO:0000313" key="6">
    <source>
        <dbReference type="EMBL" id="CAB4907125.1"/>
    </source>
</evidence>
<protein>
    <submittedName>
        <fullName evidence="6">Unannotated protein</fullName>
    </submittedName>
</protein>
<sequence>MTDATFFDHVGGHPTFEKLTRAFYRGVARDPELRPMYPDEDLEPARVRLQMFLEQFWGGPTTYSDTRGHPRLRLRHQPFPITPAARERWLVHMTAAVAELKLSDLHASEMLDYFDRAAHAMTNQTGD</sequence>
<evidence type="ECO:0000256" key="2">
    <source>
        <dbReference type="ARBA" id="ARBA00022617"/>
    </source>
</evidence>
<dbReference type="GO" id="GO:0046872">
    <property type="term" value="F:metal ion binding"/>
    <property type="evidence" value="ECO:0007669"/>
    <property type="project" value="UniProtKB-KW"/>
</dbReference>
<dbReference type="GO" id="GO:0020037">
    <property type="term" value="F:heme binding"/>
    <property type="evidence" value="ECO:0007669"/>
    <property type="project" value="InterPro"/>
</dbReference>
<keyword evidence="3" id="KW-0479">Metal-binding</keyword>
<dbReference type="Gene3D" id="1.10.490.10">
    <property type="entry name" value="Globins"/>
    <property type="match status" value="1"/>
</dbReference>
<dbReference type="Pfam" id="PF01152">
    <property type="entry name" value="Bac_globin"/>
    <property type="match status" value="1"/>
</dbReference>
<dbReference type="PANTHER" id="PTHR47366:SF1">
    <property type="entry name" value="TWO-ON-TWO HEMOGLOBIN-3"/>
    <property type="match status" value="1"/>
</dbReference>
<evidence type="ECO:0000256" key="1">
    <source>
        <dbReference type="ARBA" id="ARBA00022448"/>
    </source>
</evidence>
<proteinExistence type="inferred from homology"/>
<accession>A0A6J7GQZ1</accession>
<keyword evidence="1" id="KW-0813">Transport</keyword>
<evidence type="ECO:0000256" key="3">
    <source>
        <dbReference type="ARBA" id="ARBA00022723"/>
    </source>
</evidence>
<dbReference type="PANTHER" id="PTHR47366">
    <property type="entry name" value="TWO-ON-TWO HEMOGLOBIN-3"/>
    <property type="match status" value="1"/>
</dbReference>
<evidence type="ECO:0000256" key="4">
    <source>
        <dbReference type="ARBA" id="ARBA00023004"/>
    </source>
</evidence>
<dbReference type="SUPFAM" id="SSF46458">
    <property type="entry name" value="Globin-like"/>
    <property type="match status" value="1"/>
</dbReference>
<dbReference type="GO" id="GO:0005344">
    <property type="term" value="F:oxygen carrier activity"/>
    <property type="evidence" value="ECO:0007669"/>
    <property type="project" value="InterPro"/>
</dbReference>
<dbReference type="CDD" id="cd14771">
    <property type="entry name" value="TrHb2_Mt-trHbO-like_O"/>
    <property type="match status" value="1"/>
</dbReference>
<comment type="similarity">
    <text evidence="5">Belongs to the truncated hemoglobin family. Group II subfamily.</text>
</comment>
<keyword evidence="4" id="KW-0408">Iron</keyword>
<organism evidence="6">
    <name type="scientific">freshwater metagenome</name>
    <dbReference type="NCBI Taxonomy" id="449393"/>
    <lineage>
        <taxon>unclassified sequences</taxon>
        <taxon>metagenomes</taxon>
        <taxon>ecological metagenomes</taxon>
    </lineage>
</organism>
<dbReference type="AlphaFoldDB" id="A0A6J7GQZ1"/>
<dbReference type="InterPro" id="IPR009050">
    <property type="entry name" value="Globin-like_sf"/>
</dbReference>
<dbReference type="EMBL" id="CAFBMB010000122">
    <property type="protein sequence ID" value="CAB4907125.1"/>
    <property type="molecule type" value="Genomic_DNA"/>
</dbReference>
<evidence type="ECO:0000256" key="5">
    <source>
        <dbReference type="ARBA" id="ARBA00034496"/>
    </source>
</evidence>
<gene>
    <name evidence="6" type="ORF">UFOPK3516_01265</name>
</gene>
<keyword evidence="2" id="KW-0349">Heme</keyword>
<name>A0A6J7GQZ1_9ZZZZ</name>
<reference evidence="6" key="1">
    <citation type="submission" date="2020-05" db="EMBL/GenBank/DDBJ databases">
        <authorList>
            <person name="Chiriac C."/>
            <person name="Salcher M."/>
            <person name="Ghai R."/>
            <person name="Kavagutti S V."/>
        </authorList>
    </citation>
    <scope>NUCLEOTIDE SEQUENCE</scope>
</reference>
<dbReference type="InterPro" id="IPR001486">
    <property type="entry name" value="Hemoglobin_trunc"/>
</dbReference>